<dbReference type="Proteomes" id="UP001238843">
    <property type="component" value="Chromosome"/>
</dbReference>
<sequence length="545" mass="61157">MSIKGEYDLIVCGGGHAGCEAINIASKFKINVLLITSNLDTLSQMNCNPSVGGQAKGHLVCEIDSLGGVMGKQANDSGIHFKLLNSSKGESVQSPRIQCDKVAYSMGVKQRLSVNPRIKLLQASVEEVIVSKCSVKGVRLNLGFSVYSKAVIITTGTYINGDVFIGKSNHTTRYNQFGKGLSQNFKSFGVETRVFKTGTPPRVLGSSINFSKCYRQKSDKSPTYFGYAKQKQNLKVFRDCWITNTNLSVHSWVYDNIHNSRSYSKENYMGPRYCPSIEDKIIKFKTNPKHKVFLEPESLKTDEWYVSGVSNSLPLKLQYKLLKNIKGLEGCFITKPGYSIQYDYIPSVNITPSLECKNVKGLFLAGQINGTTGYEEAASQGLVAGLNASLYVLNEKPVYFKGENSYIGVLVNDIASKEVLEPYRVFTYRADNRLVLNYESACFRMLSISKAYMLLGKDVIHNLTLQNKLIQSWTSYFTKNKRLVNKNFNKLSTFLKRNVMYRLKYSNYLKSRSFSSKAVLNPTIEGGIGGIRNEFKDKWILKKIK</sequence>
<dbReference type="GO" id="GO:0002098">
    <property type="term" value="P:tRNA wobble uridine modification"/>
    <property type="evidence" value="ECO:0007669"/>
    <property type="project" value="InterPro"/>
</dbReference>
<evidence type="ECO:0000256" key="1">
    <source>
        <dbReference type="ARBA" id="ARBA00001974"/>
    </source>
</evidence>
<protein>
    <recommendedName>
        <fullName evidence="4">tRNA uridine 5-carboxymethylaminomethyl modification enzyme MnmG</fullName>
    </recommendedName>
    <alternativeName>
        <fullName evidence="10">Glucose-inhibited division protein A</fullName>
    </alternativeName>
</protein>
<dbReference type="NCBIfam" id="TIGR00136">
    <property type="entry name" value="mnmG_gidA"/>
    <property type="match status" value="1"/>
</dbReference>
<name>A0AA51GGS2_9BACT</name>
<dbReference type="PANTHER" id="PTHR11806:SF0">
    <property type="entry name" value="PROTEIN MTO1 HOMOLOG, MITOCHONDRIAL"/>
    <property type="match status" value="1"/>
</dbReference>
<comment type="function">
    <text evidence="2">NAD-binding protein involved in the addition of a carboxymethylaminomethyl (cmnm) group at the wobble position (U34) of certain tRNAs, forming tRNA-cmnm(5)s(2)U34.</text>
</comment>
<comment type="cofactor">
    <cofactor evidence="1">
        <name>FAD</name>
        <dbReference type="ChEBI" id="CHEBI:57692"/>
    </cofactor>
</comment>
<comment type="subunit">
    <text evidence="9">Homodimer. Heterotetramer of two MnmE and two MnmG subunits.</text>
</comment>
<accession>A0AA51GGS2</accession>
<evidence type="ECO:0000256" key="9">
    <source>
        <dbReference type="ARBA" id="ARBA00025948"/>
    </source>
</evidence>
<keyword evidence="8" id="KW-0520">NAD</keyword>
<dbReference type="Pfam" id="PF01134">
    <property type="entry name" value="GIDA"/>
    <property type="match status" value="1"/>
</dbReference>
<feature type="domain" description="MnmG N-terminal" evidence="11">
    <location>
        <begin position="8"/>
        <end position="395"/>
    </location>
</feature>
<dbReference type="PANTHER" id="PTHR11806">
    <property type="entry name" value="GLUCOSE INHIBITED DIVISION PROTEIN A"/>
    <property type="match status" value="1"/>
</dbReference>
<dbReference type="InterPro" id="IPR004416">
    <property type="entry name" value="MnmG"/>
</dbReference>
<dbReference type="InterPro" id="IPR040131">
    <property type="entry name" value="MnmG_N"/>
</dbReference>
<organism evidence="12">
    <name type="scientific">Candidatus Organicella extenuata</name>
    <dbReference type="NCBI Taxonomy" id="2841811"/>
    <lineage>
        <taxon>Bacteria</taxon>
        <taxon>Pseudomonadati</taxon>
        <taxon>Verrucomicrobiota</taxon>
        <taxon>Candidatus Organicella</taxon>
    </lineage>
</organism>
<dbReference type="GO" id="GO:0005829">
    <property type="term" value="C:cytosol"/>
    <property type="evidence" value="ECO:0007669"/>
    <property type="project" value="TreeGrafter"/>
</dbReference>
<dbReference type="AlphaFoldDB" id="A0AA51GGS2"/>
<evidence type="ECO:0000256" key="3">
    <source>
        <dbReference type="ARBA" id="ARBA00007653"/>
    </source>
</evidence>
<evidence type="ECO:0000256" key="4">
    <source>
        <dbReference type="ARBA" id="ARBA00020461"/>
    </source>
</evidence>
<evidence type="ECO:0000256" key="8">
    <source>
        <dbReference type="ARBA" id="ARBA00023027"/>
    </source>
</evidence>
<dbReference type="PROSITE" id="PS01281">
    <property type="entry name" value="GIDA_2"/>
    <property type="match status" value="1"/>
</dbReference>
<dbReference type="InterPro" id="IPR020595">
    <property type="entry name" value="MnmG-rel_CS"/>
</dbReference>
<dbReference type="InterPro" id="IPR002218">
    <property type="entry name" value="MnmG-rel"/>
</dbReference>
<dbReference type="EMBL" id="CP128385">
    <property type="protein sequence ID" value="WMI30418.1"/>
    <property type="molecule type" value="Genomic_DNA"/>
</dbReference>
<dbReference type="PROSITE" id="PS01280">
    <property type="entry name" value="GIDA_1"/>
    <property type="match status" value="1"/>
</dbReference>
<evidence type="ECO:0000256" key="6">
    <source>
        <dbReference type="ARBA" id="ARBA00022694"/>
    </source>
</evidence>
<reference evidence="12" key="2">
    <citation type="submission" date="2023-06" db="EMBL/GenBank/DDBJ databases">
        <authorList>
            <person name="Williams T.J."/>
            <person name="Allen M.A."/>
            <person name="Ivanova N."/>
            <person name="Huntemann M."/>
            <person name="Haque S."/>
            <person name="Hancock A.M."/>
            <person name="Brazendale S."/>
            <person name="Cavicchioli R."/>
        </authorList>
    </citation>
    <scope>NUCLEOTIDE SEQUENCE</scope>
    <source>
        <strain evidence="12">MAG_Ga0307966_1000010</strain>
    </source>
</reference>
<proteinExistence type="inferred from homology"/>
<dbReference type="InterPro" id="IPR036188">
    <property type="entry name" value="FAD/NAD-bd_sf"/>
</dbReference>
<dbReference type="SUPFAM" id="SSF51905">
    <property type="entry name" value="FAD/NAD(P)-binding domain"/>
    <property type="match status" value="1"/>
</dbReference>
<reference evidence="12" key="1">
    <citation type="journal article" date="2021" name="Front. Microbiol.">
        <title>Genome Analysis of a Verrucomicrobial Endosymbiont With a Tiny Genome Discovered in an Antarctic Lake.</title>
        <authorList>
            <person name="Williams T.J."/>
            <person name="Allen M.A."/>
            <person name="Ivanova N."/>
            <person name="Huntemann M."/>
            <person name="Haque S."/>
            <person name="Hancock A.M."/>
            <person name="Brazendale S."/>
            <person name="Cavicchioli R."/>
        </authorList>
    </citation>
    <scope>NUCLEOTIDE SEQUENCE</scope>
    <source>
        <strain evidence="12">MAG_Ga0307966_1000010</strain>
    </source>
</reference>
<evidence type="ECO:0000256" key="7">
    <source>
        <dbReference type="ARBA" id="ARBA00022827"/>
    </source>
</evidence>
<gene>
    <name evidence="12" type="primary">mnmG</name>
    <name evidence="12" type="ORF">QTO32_00645</name>
</gene>
<evidence type="ECO:0000259" key="11">
    <source>
        <dbReference type="Pfam" id="PF01134"/>
    </source>
</evidence>
<keyword evidence="5" id="KW-0285">Flavoprotein</keyword>
<dbReference type="GO" id="GO:0050660">
    <property type="term" value="F:flavin adenine dinucleotide binding"/>
    <property type="evidence" value="ECO:0007669"/>
    <property type="project" value="InterPro"/>
</dbReference>
<dbReference type="GO" id="GO:0030488">
    <property type="term" value="P:tRNA methylation"/>
    <property type="evidence" value="ECO:0007669"/>
    <property type="project" value="TreeGrafter"/>
</dbReference>
<evidence type="ECO:0000256" key="2">
    <source>
        <dbReference type="ARBA" id="ARBA00003717"/>
    </source>
</evidence>
<keyword evidence="6" id="KW-0819">tRNA processing</keyword>
<keyword evidence="7" id="KW-0274">FAD</keyword>
<dbReference type="Gene3D" id="3.50.50.60">
    <property type="entry name" value="FAD/NAD(P)-binding domain"/>
    <property type="match status" value="2"/>
</dbReference>
<evidence type="ECO:0000256" key="10">
    <source>
        <dbReference type="ARBA" id="ARBA00031800"/>
    </source>
</evidence>
<evidence type="ECO:0000313" key="12">
    <source>
        <dbReference type="EMBL" id="WMI30418.1"/>
    </source>
</evidence>
<comment type="similarity">
    <text evidence="3">Belongs to the MnmG family.</text>
</comment>
<evidence type="ECO:0000256" key="5">
    <source>
        <dbReference type="ARBA" id="ARBA00022630"/>
    </source>
</evidence>